<organism evidence="1 2">
    <name type="scientific">Ridgeia piscesae</name>
    <name type="common">Tubeworm</name>
    <dbReference type="NCBI Taxonomy" id="27915"/>
    <lineage>
        <taxon>Eukaryota</taxon>
        <taxon>Metazoa</taxon>
        <taxon>Spiralia</taxon>
        <taxon>Lophotrochozoa</taxon>
        <taxon>Annelida</taxon>
        <taxon>Polychaeta</taxon>
        <taxon>Sedentaria</taxon>
        <taxon>Canalipalpata</taxon>
        <taxon>Sabellida</taxon>
        <taxon>Siboglinidae</taxon>
        <taxon>Ridgeia</taxon>
    </lineage>
</organism>
<proteinExistence type="predicted"/>
<name>A0AAD9KLA3_RIDPI</name>
<dbReference type="Proteomes" id="UP001209878">
    <property type="component" value="Unassembled WGS sequence"/>
</dbReference>
<gene>
    <name evidence="1" type="ORF">NP493_868g03012</name>
</gene>
<comment type="caution">
    <text evidence="1">The sequence shown here is derived from an EMBL/GenBank/DDBJ whole genome shotgun (WGS) entry which is preliminary data.</text>
</comment>
<dbReference type="AlphaFoldDB" id="A0AAD9KLA3"/>
<dbReference type="EMBL" id="JAODUO010000867">
    <property type="protein sequence ID" value="KAK2173551.1"/>
    <property type="molecule type" value="Genomic_DNA"/>
</dbReference>
<sequence length="76" mass="8586">MLHPAHVTSANIHNPRNISLLCLKAMFPVISVRSCETLDVCIYPKAGVFHQTNCIGSGDTIRDMEQLFEYNIFYLS</sequence>
<evidence type="ECO:0000313" key="2">
    <source>
        <dbReference type="Proteomes" id="UP001209878"/>
    </source>
</evidence>
<evidence type="ECO:0000313" key="1">
    <source>
        <dbReference type="EMBL" id="KAK2173551.1"/>
    </source>
</evidence>
<protein>
    <submittedName>
        <fullName evidence="1">Uncharacterized protein</fullName>
    </submittedName>
</protein>
<reference evidence="1" key="1">
    <citation type="journal article" date="2023" name="Mol. Biol. Evol.">
        <title>Third-Generation Sequencing Reveals the Adaptive Role of the Epigenome in Three Deep-Sea Polychaetes.</title>
        <authorList>
            <person name="Perez M."/>
            <person name="Aroh O."/>
            <person name="Sun Y."/>
            <person name="Lan Y."/>
            <person name="Juniper S.K."/>
            <person name="Young C.R."/>
            <person name="Angers B."/>
            <person name="Qian P.Y."/>
        </authorList>
    </citation>
    <scope>NUCLEOTIDE SEQUENCE</scope>
    <source>
        <strain evidence="1">R07B-5</strain>
    </source>
</reference>
<keyword evidence="2" id="KW-1185">Reference proteome</keyword>
<accession>A0AAD9KLA3</accession>